<gene>
    <name evidence="1" type="ORF">JCM15548_179</name>
</gene>
<protein>
    <recommendedName>
        <fullName evidence="3">DUF4249 domain-containing protein</fullName>
    </recommendedName>
</protein>
<organism evidence="1 2">
    <name type="scientific">Geofilum rubicundum JCM 15548</name>
    <dbReference type="NCBI Taxonomy" id="1236989"/>
    <lineage>
        <taxon>Bacteria</taxon>
        <taxon>Pseudomonadati</taxon>
        <taxon>Bacteroidota</taxon>
        <taxon>Bacteroidia</taxon>
        <taxon>Marinilabiliales</taxon>
        <taxon>Marinilabiliaceae</taxon>
        <taxon>Geofilum</taxon>
    </lineage>
</organism>
<reference evidence="1 2" key="1">
    <citation type="journal article" date="2015" name="Microbes Environ.">
        <title>Distribution and evolution of nitrogen fixation genes in the phylum bacteroidetes.</title>
        <authorList>
            <person name="Inoue J."/>
            <person name="Oshima K."/>
            <person name="Suda W."/>
            <person name="Sakamoto M."/>
            <person name="Iino T."/>
            <person name="Noda S."/>
            <person name="Hongoh Y."/>
            <person name="Hattori M."/>
            <person name="Ohkuma M."/>
        </authorList>
    </citation>
    <scope>NUCLEOTIDE SEQUENCE [LARGE SCALE GENOMIC DNA]</scope>
    <source>
        <strain evidence="1">JCM 15548</strain>
    </source>
</reference>
<evidence type="ECO:0000313" key="2">
    <source>
        <dbReference type="Proteomes" id="UP000032900"/>
    </source>
</evidence>
<accession>A0A0E9LS48</accession>
<dbReference type="Pfam" id="PF14054">
    <property type="entry name" value="DUF4249"/>
    <property type="match status" value="1"/>
</dbReference>
<comment type="caution">
    <text evidence="1">The sequence shown here is derived from an EMBL/GenBank/DDBJ whole genome shotgun (WGS) entry which is preliminary data.</text>
</comment>
<dbReference type="Proteomes" id="UP000032900">
    <property type="component" value="Unassembled WGS sequence"/>
</dbReference>
<evidence type="ECO:0000313" key="1">
    <source>
        <dbReference type="EMBL" id="GAO28118.1"/>
    </source>
</evidence>
<dbReference type="RefSeq" id="WP_062122009.1">
    <property type="nucleotide sequence ID" value="NZ_BAZW01000001.1"/>
</dbReference>
<dbReference type="AlphaFoldDB" id="A0A0E9LS48"/>
<sequence length="288" mass="32488">MVRSLLLLLLLGGMTRCTEIIELDLNTDTERLVVDAILSNQDRFFVVKLSRSAPYFATEAAPPVNHAHVEIIHERTNQRLTLEEDSLLSGHYYAEARPEILVPGETIHLKISHVDLKGNGTMETHRASALVPEVVPLDSAQIRYNGIRETWQMLAFFQDPPEVENFYQFKVVQNDYTVTRRPDDMRISNDQLFNGNYVNGVWVHSIDASNNQSQFSDDDRVALQLISITESYYDFIYAIHQEISTGAPLFTGPPANVPGNISGHALGIFAITAISEFEIIFDSEIHNQ</sequence>
<name>A0A0E9LS48_9BACT</name>
<dbReference type="STRING" id="1236989.JCM15548_179"/>
<evidence type="ECO:0008006" key="3">
    <source>
        <dbReference type="Google" id="ProtNLM"/>
    </source>
</evidence>
<proteinExistence type="predicted"/>
<keyword evidence="2" id="KW-1185">Reference proteome</keyword>
<dbReference type="EMBL" id="BAZW01000001">
    <property type="protein sequence ID" value="GAO28118.1"/>
    <property type="molecule type" value="Genomic_DNA"/>
</dbReference>
<dbReference type="InterPro" id="IPR025345">
    <property type="entry name" value="DUF4249"/>
</dbReference>